<dbReference type="Pfam" id="PF08238">
    <property type="entry name" value="Sel1"/>
    <property type="match status" value="2"/>
</dbReference>
<reference evidence="1 2" key="1">
    <citation type="journal article" date="2018" name="Mol. Plant">
        <title>The genome of Artemisia annua provides insight into the evolution of Asteraceae family and artemisinin biosynthesis.</title>
        <authorList>
            <person name="Shen Q."/>
            <person name="Zhang L."/>
            <person name="Liao Z."/>
            <person name="Wang S."/>
            <person name="Yan T."/>
            <person name="Shi P."/>
            <person name="Liu M."/>
            <person name="Fu X."/>
            <person name="Pan Q."/>
            <person name="Wang Y."/>
            <person name="Lv Z."/>
            <person name="Lu X."/>
            <person name="Zhang F."/>
            <person name="Jiang W."/>
            <person name="Ma Y."/>
            <person name="Chen M."/>
            <person name="Hao X."/>
            <person name="Li L."/>
            <person name="Tang Y."/>
            <person name="Lv G."/>
            <person name="Zhou Y."/>
            <person name="Sun X."/>
            <person name="Brodelius P.E."/>
            <person name="Rose J.K.C."/>
            <person name="Tang K."/>
        </authorList>
    </citation>
    <scope>NUCLEOTIDE SEQUENCE [LARGE SCALE GENOMIC DNA]</scope>
    <source>
        <strain evidence="2">cv. Huhao1</strain>
        <tissue evidence="1">Leaf</tissue>
    </source>
</reference>
<dbReference type="SMART" id="SM00671">
    <property type="entry name" value="SEL1"/>
    <property type="match status" value="1"/>
</dbReference>
<proteinExistence type="predicted"/>
<name>A0A2U1PZ92_ARTAN</name>
<dbReference type="PANTHER" id="PTHR45088">
    <property type="entry name" value="OSJNBA0022H21.17 PROTEIN"/>
    <property type="match status" value="1"/>
</dbReference>
<keyword evidence="2" id="KW-1185">Reference proteome</keyword>
<dbReference type="Proteomes" id="UP000245207">
    <property type="component" value="Unassembled WGS sequence"/>
</dbReference>
<gene>
    <name evidence="1" type="ORF">CTI12_AA093770</name>
</gene>
<evidence type="ECO:0000313" key="2">
    <source>
        <dbReference type="Proteomes" id="UP000245207"/>
    </source>
</evidence>
<comment type="caution">
    <text evidence="1">The sequence shown here is derived from an EMBL/GenBank/DDBJ whole genome shotgun (WGS) entry which is preliminary data.</text>
</comment>
<protein>
    <submittedName>
        <fullName evidence="1">F-box family protein</fullName>
    </submittedName>
</protein>
<dbReference type="EMBL" id="PKPP01000573">
    <property type="protein sequence ID" value="PWA91089.1"/>
    <property type="molecule type" value="Genomic_DNA"/>
</dbReference>
<dbReference type="AlphaFoldDB" id="A0A2U1PZ92"/>
<dbReference type="OrthoDB" id="272077at2759"/>
<sequence length="157" mass="17076">MDMLFIFLIIYERDTEHAYYIGLGLSNFARAVLNLCGIMLGFSQITVMPSKTAILPVNPTFLPGGSTIDGGCLILSKGVSLGRRVGHKLGFVFGPNQASVAGYVRGQYQLALCLHRGIGTDQNLSEAARWYLRAAEGGYVRAMYNVSLCFSLGRGFL</sequence>
<accession>A0A2U1PZ92</accession>
<dbReference type="STRING" id="35608.A0A2U1PZ92"/>
<organism evidence="1 2">
    <name type="scientific">Artemisia annua</name>
    <name type="common">Sweet wormwood</name>
    <dbReference type="NCBI Taxonomy" id="35608"/>
    <lineage>
        <taxon>Eukaryota</taxon>
        <taxon>Viridiplantae</taxon>
        <taxon>Streptophyta</taxon>
        <taxon>Embryophyta</taxon>
        <taxon>Tracheophyta</taxon>
        <taxon>Spermatophyta</taxon>
        <taxon>Magnoliopsida</taxon>
        <taxon>eudicotyledons</taxon>
        <taxon>Gunneridae</taxon>
        <taxon>Pentapetalae</taxon>
        <taxon>asterids</taxon>
        <taxon>campanulids</taxon>
        <taxon>Asterales</taxon>
        <taxon>Asteraceae</taxon>
        <taxon>Asteroideae</taxon>
        <taxon>Anthemideae</taxon>
        <taxon>Artemisiinae</taxon>
        <taxon>Artemisia</taxon>
    </lineage>
</organism>
<dbReference type="PANTHER" id="PTHR45088:SF1">
    <property type="entry name" value="OS04G0476000 PROTEIN"/>
    <property type="match status" value="1"/>
</dbReference>
<evidence type="ECO:0000313" key="1">
    <source>
        <dbReference type="EMBL" id="PWA91089.1"/>
    </source>
</evidence>
<dbReference type="InterPro" id="IPR006597">
    <property type="entry name" value="Sel1-like"/>
</dbReference>
<dbReference type="SUPFAM" id="SSF81901">
    <property type="entry name" value="HCP-like"/>
    <property type="match status" value="1"/>
</dbReference>
<dbReference type="InterPro" id="IPR053301">
    <property type="entry name" value="F-box_motif"/>
</dbReference>
<dbReference type="InterPro" id="IPR011990">
    <property type="entry name" value="TPR-like_helical_dom_sf"/>
</dbReference>
<dbReference type="Gene3D" id="1.25.40.10">
    <property type="entry name" value="Tetratricopeptide repeat domain"/>
    <property type="match status" value="1"/>
</dbReference>